<comment type="caution">
    <text evidence="2">The sequence shown here is derived from an EMBL/GenBank/DDBJ whole genome shotgun (WGS) entry which is preliminary data.</text>
</comment>
<dbReference type="EMBL" id="JAGEOK010000063">
    <property type="protein sequence ID" value="MBO2445165.1"/>
    <property type="molecule type" value="Genomic_DNA"/>
</dbReference>
<evidence type="ECO:0000313" key="3">
    <source>
        <dbReference type="Proteomes" id="UP000666915"/>
    </source>
</evidence>
<accession>A0ABS3RG00</accession>
<protein>
    <submittedName>
        <fullName evidence="2">Uncharacterized protein</fullName>
    </submittedName>
</protein>
<evidence type="ECO:0000256" key="1">
    <source>
        <dbReference type="SAM" id="MobiDB-lite"/>
    </source>
</evidence>
<name>A0ABS3RG00_9ACTN</name>
<gene>
    <name evidence="2" type="ORF">J4557_47450</name>
</gene>
<feature type="region of interest" description="Disordered" evidence="1">
    <location>
        <begin position="48"/>
        <end position="67"/>
    </location>
</feature>
<feature type="region of interest" description="Disordered" evidence="1">
    <location>
        <begin position="104"/>
        <end position="141"/>
    </location>
</feature>
<evidence type="ECO:0000313" key="2">
    <source>
        <dbReference type="EMBL" id="MBO2445165.1"/>
    </source>
</evidence>
<organism evidence="2 3">
    <name type="scientific">Actinomadura nitritigenes</name>
    <dbReference type="NCBI Taxonomy" id="134602"/>
    <lineage>
        <taxon>Bacteria</taxon>
        <taxon>Bacillati</taxon>
        <taxon>Actinomycetota</taxon>
        <taxon>Actinomycetes</taxon>
        <taxon>Streptosporangiales</taxon>
        <taxon>Thermomonosporaceae</taxon>
        <taxon>Actinomadura</taxon>
    </lineage>
</organism>
<keyword evidence="3" id="KW-1185">Reference proteome</keyword>
<dbReference type="Proteomes" id="UP000666915">
    <property type="component" value="Unassembled WGS sequence"/>
</dbReference>
<proteinExistence type="predicted"/>
<reference evidence="2 3" key="1">
    <citation type="submission" date="2021-03" db="EMBL/GenBank/DDBJ databases">
        <authorList>
            <person name="Kanchanasin P."/>
            <person name="Saeng-In P."/>
            <person name="Phongsopitanun W."/>
            <person name="Yuki M."/>
            <person name="Kudo T."/>
            <person name="Ohkuma M."/>
            <person name="Tanasupawat S."/>
        </authorList>
    </citation>
    <scope>NUCLEOTIDE SEQUENCE [LARGE SCALE GENOMIC DNA]</scope>
    <source>
        <strain evidence="2 3">L46</strain>
    </source>
</reference>
<feature type="compositionally biased region" description="Low complexity" evidence="1">
    <location>
        <begin position="58"/>
        <end position="67"/>
    </location>
</feature>
<dbReference type="RefSeq" id="WP_208274276.1">
    <property type="nucleotide sequence ID" value="NZ_BAAAGM010000076.1"/>
</dbReference>
<sequence length="141" mass="15076">MAMGLPPDRADADDQPSDITLLTDGLIRQAFAVSMNLHHALARVDYRGQAPDPDERTVPPGRAAVAGPPVVRAESEWLDGTLRQAIRQLDAMIHDIRSAAFSHTIAHQNEDGPVDPLSAGPVPMSAARPPPEPRGSRPQNG</sequence>